<feature type="region of interest" description="Disordered" evidence="1">
    <location>
        <begin position="978"/>
        <end position="1021"/>
    </location>
</feature>
<sequence length="1720" mass="190261">MPVFNPAVVLSESFGASLGHAYAPGFTFGEALQRVENMKANDHPCINANRLETAGQCTIADLPAQFGTECGKMIQYFADYLAGYEGEIPWGSLHERAKACDFEGMPEPFSLKKEPPGQYSTQVFIVRKPEGKRDILKGVNLLGVPTRTDPCLQMCRGTGLIWRYGIQFRVGRLTVQHMLKKLKGHQLRYHTAAPKAGRGSSRKTAEWEAKEAGYKFMREKGPRTNNANQFMEFADRESSRPDSPIFGWGESRIERALSNDAKGRANAKGLMIWALTIFDFDPWFLNNVIKPILVFTLGAFGVAWIGKTRVGKSAGSKTLAFMMSRVEIEELEPSGEGEAGWLAPTIVTAKHFDFFKAEPETRVRPAIFDDGELDYQSASILKAFLSPSEEDAAIWARWGCSEFDTGSSRRVKDDEDMLAVGSRAHFALCTDKRVCFSRASDEQSRAPWWTCANPKKPDLFNQKCRETFGKYKKDPSRPVYPAYFEDDIKWSMDYLKHLMHSQDVPAVSTIIGAGIFPAEPKPSSPRRVGYDEWGAHLMGAAASAGSGAASSGGPADAPAPPLASAKRELIEPPEAKGKFSRWRSPLASQLRAGQPLSAPHMHRSCSGSRAFPRTGRTARCRWPSGATAAVVGMAGYKDLKEHRASLKDLGFNCRDDYLRNVKCAKINDAGDVANNSSLRVLIFAQVIGFLPTWYECPECGGDNKSMTAGSILQGVQGSSWEQFFDAMAMWVMDYPRQLIQREPGVTYQTLDRWVLLFQGKVAKALSSIMSKSGFWPKTSKKPKGAAAARARGRISLAKKKGNIAAKAAAQRKKAGITLTKKADASKFKLVVQVDEGRPDIWFFRILDHPNDAFDGKPRGHEEMLTNLHLLGMRKGTILVSVQEVQAPAEMAGPAAAIPLPPPGAAAGGGVILPATPMVILAVQDPCDGAVVLAHSYTFQSVRTLAPPSGERWELQFTVDQPSLAYLASGAESMPRRGVMGLASASPSPRKAKKGSPDSGKARTPSTSPPPTARATTPSWPEIMKRKTQFERDCARDSLTSQLPDGLRKIAWELIVNPAKIQGACSLISRSVLAEAPSVKKKRGVKAVDDASAKVWGIDKNSQIPKYWIWEAVRLMSNDGTIVESFISRYDKKDRAFVRKLLEALTGLRSTCKVLHHMKQKRLAGRIVSRLYTLMGSRWGAIKDMLDGNALKWEEHGVFAKCEPNERGVITHIRHISGQVASVPRSNMVTAEWYFEQNWSDKYARLTDGESGFLCFTRFADQHDQDWYKIASDPADTLKEIAAQEEAKLEADCNKVKSTDIKISTVVASAAEGAQRRKIAVKGPPSQKMLATAADYLTSVVFVNPADGTEYISAVDSRGATQVWIQNFWSDNRRAVVPLQFPADNPRVLSIAVWRHEQDGCHVWWGISQFFELLCLRLKKTPSQWAQSRRDAWSRYLRKMSLRFPRLRLSAPCANVERGLSKQESANRPLQFPTFSSTALVLMLWGWGSGNQAHCGFSTEDACTMSLQMLDMLVASMPTFRVHVNIDPAAQRAGRYTVGRNPKFITIAGGAMKRLELYAVLAESFRAFLVPAEFQNTAIWSDHKDELTLRDICQMFTASADPVRNDWLVKQILWGIGSALDAQVRLSQDIDVFMPPDLTFEKNMFGTSGVLQPPDGSAAPRMLMRYMTAAKRHFADADRLSFIMDGSRQDHRKMMSGVVVDSSDAAAWCPPQAGWFRDPSA</sequence>
<feature type="region of interest" description="Disordered" evidence="1">
    <location>
        <begin position="590"/>
        <end position="610"/>
    </location>
</feature>
<evidence type="ECO:0000313" key="3">
    <source>
        <dbReference type="Proteomes" id="UP001189429"/>
    </source>
</evidence>
<name>A0ABN9PIL5_9DINO</name>
<evidence type="ECO:0000256" key="1">
    <source>
        <dbReference type="SAM" id="MobiDB-lite"/>
    </source>
</evidence>
<keyword evidence="3" id="KW-1185">Reference proteome</keyword>
<protein>
    <submittedName>
        <fullName evidence="2">Uncharacterized protein</fullName>
    </submittedName>
</protein>
<dbReference type="EMBL" id="CAUYUJ010000348">
    <property type="protein sequence ID" value="CAK0790069.1"/>
    <property type="molecule type" value="Genomic_DNA"/>
</dbReference>
<proteinExistence type="predicted"/>
<gene>
    <name evidence="2" type="ORF">PCOR1329_LOCUS1438</name>
</gene>
<accession>A0ABN9PIL5</accession>
<organism evidence="2 3">
    <name type="scientific">Prorocentrum cordatum</name>
    <dbReference type="NCBI Taxonomy" id="2364126"/>
    <lineage>
        <taxon>Eukaryota</taxon>
        <taxon>Sar</taxon>
        <taxon>Alveolata</taxon>
        <taxon>Dinophyceae</taxon>
        <taxon>Prorocentrales</taxon>
        <taxon>Prorocentraceae</taxon>
        <taxon>Prorocentrum</taxon>
    </lineage>
</organism>
<feature type="region of interest" description="Disordered" evidence="1">
    <location>
        <begin position="543"/>
        <end position="562"/>
    </location>
</feature>
<evidence type="ECO:0000313" key="2">
    <source>
        <dbReference type="EMBL" id="CAK0790069.1"/>
    </source>
</evidence>
<comment type="caution">
    <text evidence="2">The sequence shown here is derived from an EMBL/GenBank/DDBJ whole genome shotgun (WGS) entry which is preliminary data.</text>
</comment>
<reference evidence="2" key="1">
    <citation type="submission" date="2023-10" db="EMBL/GenBank/DDBJ databases">
        <authorList>
            <person name="Chen Y."/>
            <person name="Shah S."/>
            <person name="Dougan E. K."/>
            <person name="Thang M."/>
            <person name="Chan C."/>
        </authorList>
    </citation>
    <scope>NUCLEOTIDE SEQUENCE [LARGE SCALE GENOMIC DNA]</scope>
</reference>
<feature type="compositionally biased region" description="Low complexity" evidence="1">
    <location>
        <begin position="543"/>
        <end position="556"/>
    </location>
</feature>
<dbReference type="Proteomes" id="UP001189429">
    <property type="component" value="Unassembled WGS sequence"/>
</dbReference>